<protein>
    <recommendedName>
        <fullName evidence="7">Large ribosomal subunit protein mL40</fullName>
    </recommendedName>
    <alternativeName>
        <fullName evidence="8">39S ribosomal protein L40, mitochondrial</fullName>
    </alternativeName>
</protein>
<dbReference type="Proteomes" id="UP000326759">
    <property type="component" value="Unassembled WGS sequence"/>
</dbReference>
<evidence type="ECO:0000256" key="6">
    <source>
        <dbReference type="ARBA" id="ARBA00023274"/>
    </source>
</evidence>
<dbReference type="OrthoDB" id="5977625at2759"/>
<evidence type="ECO:0000256" key="8">
    <source>
        <dbReference type="ARBA" id="ARBA00083752"/>
    </source>
</evidence>
<evidence type="ECO:0000256" key="1">
    <source>
        <dbReference type="ARBA" id="ARBA00004173"/>
    </source>
</evidence>
<name>A0A5N5SLC5_9CRUS</name>
<accession>A0A5N5SLC5</accession>
<evidence type="ECO:0000256" key="7">
    <source>
        <dbReference type="ARBA" id="ARBA00035192"/>
    </source>
</evidence>
<dbReference type="InterPro" id="IPR039145">
    <property type="entry name" value="Ribosomal_mL40_metazoa/plant"/>
</dbReference>
<evidence type="ECO:0000256" key="4">
    <source>
        <dbReference type="ARBA" id="ARBA00022980"/>
    </source>
</evidence>
<keyword evidence="5" id="KW-0496">Mitochondrion</keyword>
<evidence type="ECO:0000313" key="10">
    <source>
        <dbReference type="Proteomes" id="UP000326759"/>
    </source>
</evidence>
<dbReference type="InterPro" id="IPR019192">
    <property type="entry name" value="Ribosomal_mL40"/>
</dbReference>
<reference evidence="9 10" key="1">
    <citation type="journal article" date="2019" name="PLoS Biol.">
        <title>Sex chromosomes control vertical transmission of feminizing Wolbachia symbionts in an isopod.</title>
        <authorList>
            <person name="Becking T."/>
            <person name="Chebbi M.A."/>
            <person name="Giraud I."/>
            <person name="Moumen B."/>
            <person name="Laverre T."/>
            <person name="Caubet Y."/>
            <person name="Peccoud J."/>
            <person name="Gilbert C."/>
            <person name="Cordaux R."/>
        </authorList>
    </citation>
    <scope>NUCLEOTIDE SEQUENCE [LARGE SCALE GENOMIC DNA]</scope>
    <source>
        <strain evidence="9">ANa2</strain>
        <tissue evidence="9">Whole body excluding digestive tract and cuticle</tissue>
    </source>
</reference>
<evidence type="ECO:0000256" key="3">
    <source>
        <dbReference type="ARBA" id="ARBA00022946"/>
    </source>
</evidence>
<gene>
    <name evidence="9" type="primary">Mrpl40</name>
    <name evidence="9" type="ORF">Anas_14046</name>
</gene>
<dbReference type="PANTHER" id="PTHR13359">
    <property type="entry name" value="39S RIBOSOMAL PROTEIN L40, MITOCHONDRIAL"/>
    <property type="match status" value="1"/>
</dbReference>
<proteinExistence type="inferred from homology"/>
<dbReference type="FunFam" id="6.10.250.3440:FF:000001">
    <property type="entry name" value="Mitochondrial ribosomal protein L40"/>
    <property type="match status" value="1"/>
</dbReference>
<comment type="similarity">
    <text evidence="2">Belongs to the mitochondrion-specific ribosomal protein mL40 family.</text>
</comment>
<keyword evidence="3" id="KW-0809">Transit peptide</keyword>
<comment type="subcellular location">
    <subcellularLocation>
        <location evidence="1">Mitochondrion</location>
    </subcellularLocation>
</comment>
<comment type="caution">
    <text evidence="9">The sequence shown here is derived from an EMBL/GenBank/DDBJ whole genome shotgun (WGS) entry which is preliminary data.</text>
</comment>
<dbReference type="AlphaFoldDB" id="A0A5N5SLC5"/>
<evidence type="ECO:0000313" key="9">
    <source>
        <dbReference type="EMBL" id="KAB7494796.1"/>
    </source>
</evidence>
<keyword evidence="4 9" id="KW-0689">Ribosomal protein</keyword>
<dbReference type="EMBL" id="SEYY01023545">
    <property type="protein sequence ID" value="KAB7494796.1"/>
    <property type="molecule type" value="Genomic_DNA"/>
</dbReference>
<dbReference type="PANTHER" id="PTHR13359:SF2">
    <property type="entry name" value="LARGE RIBOSOMAL SUBUNIT PROTEIN ML40"/>
    <property type="match status" value="1"/>
</dbReference>
<organism evidence="9 10">
    <name type="scientific">Armadillidium nasatum</name>
    <dbReference type="NCBI Taxonomy" id="96803"/>
    <lineage>
        <taxon>Eukaryota</taxon>
        <taxon>Metazoa</taxon>
        <taxon>Ecdysozoa</taxon>
        <taxon>Arthropoda</taxon>
        <taxon>Crustacea</taxon>
        <taxon>Multicrustacea</taxon>
        <taxon>Malacostraca</taxon>
        <taxon>Eumalacostraca</taxon>
        <taxon>Peracarida</taxon>
        <taxon>Isopoda</taxon>
        <taxon>Oniscidea</taxon>
        <taxon>Crinocheta</taxon>
        <taxon>Armadillidiidae</taxon>
        <taxon>Armadillidium</taxon>
    </lineage>
</organism>
<sequence>MMSLLSSSSLKFSSLFSGSRTLFTATPDYFKITPQLWREPLKKKKRADPAVEKQKLDRRRKNLEKEIRILKKSADQFKPIDELEVSSVIKNNLELRKRLVPKLSLEEEIRRRRIERKWCQYKTNQHDQDFINIDNAIKASERALVELKEVSEDLYLEAIQLDLQLLPFRCEGPLRTPPVEGYEAMDGDYKDITKKWE</sequence>
<dbReference type="GO" id="GO:0005762">
    <property type="term" value="C:mitochondrial large ribosomal subunit"/>
    <property type="evidence" value="ECO:0007669"/>
    <property type="project" value="InterPro"/>
</dbReference>
<dbReference type="Pfam" id="PF09812">
    <property type="entry name" value="MRP-L28"/>
    <property type="match status" value="1"/>
</dbReference>
<keyword evidence="6" id="KW-0687">Ribonucleoprotein</keyword>
<evidence type="ECO:0000256" key="5">
    <source>
        <dbReference type="ARBA" id="ARBA00023128"/>
    </source>
</evidence>
<dbReference type="Gene3D" id="6.10.250.3440">
    <property type="match status" value="1"/>
</dbReference>
<keyword evidence="10" id="KW-1185">Reference proteome</keyword>
<evidence type="ECO:0000256" key="2">
    <source>
        <dbReference type="ARBA" id="ARBA00009360"/>
    </source>
</evidence>